<dbReference type="InterPro" id="IPR009042">
    <property type="entry name" value="RNA_pol_sigma70_r1_2"/>
</dbReference>
<dbReference type="PROSITE" id="PS00716">
    <property type="entry name" value="SIGMA70_2"/>
    <property type="match status" value="1"/>
</dbReference>
<keyword evidence="1 6" id="KW-0963">Cytoplasm</keyword>
<evidence type="ECO:0000313" key="11">
    <source>
        <dbReference type="Proteomes" id="UP000247922"/>
    </source>
</evidence>
<evidence type="ECO:0000256" key="3">
    <source>
        <dbReference type="ARBA" id="ARBA00023082"/>
    </source>
</evidence>
<keyword evidence="2 6" id="KW-0805">Transcription regulation</keyword>
<dbReference type="Pfam" id="PF04539">
    <property type="entry name" value="Sigma70_r3"/>
    <property type="match status" value="1"/>
</dbReference>
<dbReference type="EMBL" id="QJJR01000004">
    <property type="protein sequence ID" value="PXW91635.1"/>
    <property type="molecule type" value="Genomic_DNA"/>
</dbReference>
<dbReference type="OrthoDB" id="9809557at2"/>
<dbReference type="InterPro" id="IPR007627">
    <property type="entry name" value="RNA_pol_sigma70_r2"/>
</dbReference>
<dbReference type="AlphaFoldDB" id="A0A2V3WH70"/>
<evidence type="ECO:0000259" key="8">
    <source>
        <dbReference type="PROSITE" id="PS00715"/>
    </source>
</evidence>
<evidence type="ECO:0000259" key="9">
    <source>
        <dbReference type="PROSITE" id="PS00716"/>
    </source>
</evidence>
<dbReference type="InterPro" id="IPR036388">
    <property type="entry name" value="WH-like_DNA-bd_sf"/>
</dbReference>
<dbReference type="InterPro" id="IPR007630">
    <property type="entry name" value="RNA_pol_sigma70_r4"/>
</dbReference>
<dbReference type="InterPro" id="IPR007127">
    <property type="entry name" value="RNA_pol_sigma_70_r1_1"/>
</dbReference>
<dbReference type="SUPFAM" id="SSF88659">
    <property type="entry name" value="Sigma3 and sigma4 domains of RNA polymerase sigma factors"/>
    <property type="match status" value="2"/>
</dbReference>
<proteinExistence type="inferred from homology"/>
<dbReference type="InterPro" id="IPR042189">
    <property type="entry name" value="RNA_pol_sigma_70_r1_1_sf"/>
</dbReference>
<comment type="similarity">
    <text evidence="6">Belongs to the sigma-70 factor family. RpoD/SigA subfamily.</text>
</comment>
<dbReference type="FunFam" id="1.10.601.10:FF:000001">
    <property type="entry name" value="RNA polymerase sigma factor SigA"/>
    <property type="match status" value="1"/>
</dbReference>
<dbReference type="PROSITE" id="PS00715">
    <property type="entry name" value="SIGMA70_1"/>
    <property type="match status" value="1"/>
</dbReference>
<dbReference type="NCBIfam" id="TIGR02393">
    <property type="entry name" value="RpoD_Cterm"/>
    <property type="match status" value="1"/>
</dbReference>
<dbReference type="Pfam" id="PF04542">
    <property type="entry name" value="Sigma70_r2"/>
    <property type="match status" value="1"/>
</dbReference>
<dbReference type="InterPro" id="IPR000943">
    <property type="entry name" value="RNA_pol_sigma70"/>
</dbReference>
<dbReference type="Pfam" id="PF03979">
    <property type="entry name" value="Sigma70_r1_1"/>
    <property type="match status" value="1"/>
</dbReference>
<evidence type="ECO:0000256" key="5">
    <source>
        <dbReference type="ARBA" id="ARBA00023163"/>
    </source>
</evidence>
<feature type="region of interest" description="Sigma-70 factor domain-4" evidence="6">
    <location>
        <begin position="308"/>
        <end position="361"/>
    </location>
</feature>
<dbReference type="Proteomes" id="UP000247922">
    <property type="component" value="Unassembled WGS sequence"/>
</dbReference>
<feature type="DNA-binding region" description="H-T-H motif" evidence="6">
    <location>
        <begin position="334"/>
        <end position="353"/>
    </location>
</feature>
<keyword evidence="4 6" id="KW-0238">DNA-binding</keyword>
<dbReference type="PANTHER" id="PTHR30603:SF60">
    <property type="entry name" value="RNA POLYMERASE SIGMA FACTOR RPOD"/>
    <property type="match status" value="1"/>
</dbReference>
<dbReference type="InterPro" id="IPR007624">
    <property type="entry name" value="RNA_pol_sigma70_r3"/>
</dbReference>
<comment type="function">
    <text evidence="6">Sigma factors are initiation factors that promote the attachment of RNA polymerase to specific initiation sites and are then released. This sigma factor is the primary sigma factor during exponential growth.</text>
</comment>
<dbReference type="InterPro" id="IPR014284">
    <property type="entry name" value="RNA_pol_sigma-70_dom"/>
</dbReference>
<dbReference type="SUPFAM" id="SSF88946">
    <property type="entry name" value="Sigma2 domain of RNA polymerase sigma factors"/>
    <property type="match status" value="1"/>
</dbReference>
<gene>
    <name evidence="6" type="primary">sigA</name>
    <name evidence="10" type="ORF">DES38_10461</name>
</gene>
<comment type="subunit">
    <text evidence="6">Interacts transiently with the RNA polymerase catalytic core.</text>
</comment>
<dbReference type="CDD" id="cd06171">
    <property type="entry name" value="Sigma70_r4"/>
    <property type="match status" value="1"/>
</dbReference>
<organism evidence="10 11">
    <name type="scientific">Streptohalobacillus salinus</name>
    <dbReference type="NCBI Taxonomy" id="621096"/>
    <lineage>
        <taxon>Bacteria</taxon>
        <taxon>Bacillati</taxon>
        <taxon>Bacillota</taxon>
        <taxon>Bacilli</taxon>
        <taxon>Bacillales</taxon>
        <taxon>Bacillaceae</taxon>
        <taxon>Streptohalobacillus</taxon>
    </lineage>
</organism>
<dbReference type="GO" id="GO:0006352">
    <property type="term" value="P:DNA-templated transcription initiation"/>
    <property type="evidence" value="ECO:0007669"/>
    <property type="project" value="UniProtKB-UniRule"/>
</dbReference>
<evidence type="ECO:0000256" key="1">
    <source>
        <dbReference type="ARBA" id="ARBA00022490"/>
    </source>
</evidence>
<keyword evidence="3 6" id="KW-0731">Sigma factor</keyword>
<dbReference type="GO" id="GO:0003677">
    <property type="term" value="F:DNA binding"/>
    <property type="evidence" value="ECO:0007669"/>
    <property type="project" value="UniProtKB-UniRule"/>
</dbReference>
<accession>A0A2V3WH70</accession>
<feature type="short sequence motif" description="Interaction with polymerase core subunit RpoC" evidence="6">
    <location>
        <begin position="164"/>
        <end position="167"/>
    </location>
</feature>
<dbReference type="PANTHER" id="PTHR30603">
    <property type="entry name" value="RNA POLYMERASE SIGMA FACTOR RPO"/>
    <property type="match status" value="1"/>
</dbReference>
<dbReference type="Gene3D" id="1.10.601.10">
    <property type="entry name" value="RNA Polymerase Primary Sigma Factor"/>
    <property type="match status" value="2"/>
</dbReference>
<dbReference type="InterPro" id="IPR050239">
    <property type="entry name" value="Sigma-70_RNA_pol_init_factors"/>
</dbReference>
<dbReference type="InterPro" id="IPR012760">
    <property type="entry name" value="RNA_pol_sigma_RpoD_C"/>
</dbReference>
<protein>
    <recommendedName>
        <fullName evidence="6">RNA polymerase sigma factor SigA</fullName>
    </recommendedName>
</protein>
<dbReference type="Gene3D" id="1.10.220.120">
    <property type="entry name" value="Sigma-70 factor, region 1.1"/>
    <property type="match status" value="1"/>
</dbReference>
<dbReference type="FunFam" id="1.10.10.10:FF:000002">
    <property type="entry name" value="RNA polymerase sigma factor SigA"/>
    <property type="match status" value="1"/>
</dbReference>
<feature type="region of interest" description="Sigma-70 factor domain-3" evidence="6">
    <location>
        <begin position="219"/>
        <end position="295"/>
    </location>
</feature>
<dbReference type="RefSeq" id="WP_110250937.1">
    <property type="nucleotide sequence ID" value="NZ_QJJR01000004.1"/>
</dbReference>
<dbReference type="PRINTS" id="PR00046">
    <property type="entry name" value="SIGMA70FCT"/>
</dbReference>
<comment type="subcellular location">
    <subcellularLocation>
        <location evidence="6">Cytoplasm</location>
    </subcellularLocation>
</comment>
<evidence type="ECO:0000256" key="4">
    <source>
        <dbReference type="ARBA" id="ARBA00023125"/>
    </source>
</evidence>
<dbReference type="Gene3D" id="1.10.10.10">
    <property type="entry name" value="Winged helix-like DNA-binding domain superfamily/Winged helix DNA-binding domain"/>
    <property type="match status" value="2"/>
</dbReference>
<evidence type="ECO:0000256" key="6">
    <source>
        <dbReference type="HAMAP-Rule" id="MF_00963"/>
    </source>
</evidence>
<evidence type="ECO:0000256" key="2">
    <source>
        <dbReference type="ARBA" id="ARBA00023015"/>
    </source>
</evidence>
<feature type="domain" description="RNA polymerase sigma-70" evidence="9">
    <location>
        <begin position="333"/>
        <end position="359"/>
    </location>
</feature>
<feature type="coiled-coil region" evidence="7">
    <location>
        <begin position="295"/>
        <end position="322"/>
    </location>
</feature>
<reference evidence="10 11" key="1">
    <citation type="submission" date="2018-05" db="EMBL/GenBank/DDBJ databases">
        <title>Genomic Encyclopedia of Type Strains, Phase IV (KMG-IV): sequencing the most valuable type-strain genomes for metagenomic binning, comparative biology and taxonomic classification.</title>
        <authorList>
            <person name="Goeker M."/>
        </authorList>
    </citation>
    <scope>NUCLEOTIDE SEQUENCE [LARGE SCALE GENOMIC DNA]</scope>
    <source>
        <strain evidence="10 11">DSM 22440</strain>
    </source>
</reference>
<dbReference type="NCBIfam" id="TIGR02937">
    <property type="entry name" value="sigma70-ECF"/>
    <property type="match status" value="1"/>
</dbReference>
<keyword evidence="11" id="KW-1185">Reference proteome</keyword>
<dbReference type="FunFam" id="1.10.10.10:FF:000004">
    <property type="entry name" value="RNA polymerase sigma factor SigA"/>
    <property type="match status" value="1"/>
</dbReference>
<feature type="region of interest" description="Sigma-70 factor domain-2" evidence="6">
    <location>
        <begin position="140"/>
        <end position="210"/>
    </location>
</feature>
<dbReference type="InterPro" id="IPR013325">
    <property type="entry name" value="RNA_pol_sigma_r2"/>
</dbReference>
<dbReference type="InterPro" id="IPR013324">
    <property type="entry name" value="RNA_pol_sigma_r3/r4-like"/>
</dbReference>
<evidence type="ECO:0000313" key="10">
    <source>
        <dbReference type="EMBL" id="PXW91635.1"/>
    </source>
</evidence>
<dbReference type="InterPro" id="IPR028630">
    <property type="entry name" value="Sigma70_RpoD"/>
</dbReference>
<dbReference type="GO" id="GO:0005737">
    <property type="term" value="C:cytoplasm"/>
    <property type="evidence" value="ECO:0007669"/>
    <property type="project" value="UniProtKB-SubCell"/>
</dbReference>
<keyword evidence="7" id="KW-0175">Coiled coil</keyword>
<dbReference type="Pfam" id="PF04545">
    <property type="entry name" value="Sigma70_r4"/>
    <property type="match status" value="1"/>
</dbReference>
<dbReference type="NCBIfam" id="NF006666">
    <property type="entry name" value="PRK09210.1"/>
    <property type="match status" value="1"/>
</dbReference>
<keyword evidence="5 6" id="KW-0804">Transcription</keyword>
<comment type="caution">
    <text evidence="10">The sequence shown here is derived from an EMBL/GenBank/DDBJ whole genome shotgun (WGS) entry which is preliminary data.</text>
</comment>
<dbReference type="GO" id="GO:0016987">
    <property type="term" value="F:sigma factor activity"/>
    <property type="evidence" value="ECO:0007669"/>
    <property type="project" value="UniProtKB-UniRule"/>
</dbReference>
<dbReference type="Pfam" id="PF00140">
    <property type="entry name" value="Sigma70_r1_2"/>
    <property type="match status" value="1"/>
</dbReference>
<evidence type="ECO:0000256" key="7">
    <source>
        <dbReference type="SAM" id="Coils"/>
    </source>
</evidence>
<name>A0A2V3WH70_9BACI</name>
<sequence>MADKKPKDQKANEPELTLDQAKEIIMEIGKKTGVIAYDDVAERLAIFELDSDQIDEFYEQLTEQGVEVIADKEEDPDEKDIKKEEEFDLNDLSVPLGIKINDPVRMYLKEIGRVNLLSAKEEVSLAEKIEQGDGEAKQRLAEANLRLVVSIAKRYVGRGMLFLDLIQEGNMGLIKAVEKFDHRKGFKFSTYATWWIRQAITRAIADQARTIRIPVHMVETINKLIRVQRQLLQDYGREPTPEEIGNEMDLTPEKVREILKIAQEPVSLETPIGEEDDSHLGDFIEDQEATSPSDHAAYELLKEQLEDVLDTLTDREENVLRLRFGLDDGRTRTLEEVGKVFGVTRERIRQIEAKALRKLRHPSRSKRLKDFLE</sequence>
<feature type="domain" description="RNA polymerase sigma-70" evidence="8">
    <location>
        <begin position="164"/>
        <end position="177"/>
    </location>
</feature>
<dbReference type="HAMAP" id="MF_00963">
    <property type="entry name" value="Sigma70_RpoD_SigA"/>
    <property type="match status" value="1"/>
</dbReference>